<dbReference type="EMBL" id="ML978076">
    <property type="protein sequence ID" value="KAF2010297.1"/>
    <property type="molecule type" value="Genomic_DNA"/>
</dbReference>
<feature type="compositionally biased region" description="Basic and acidic residues" evidence="1">
    <location>
        <begin position="121"/>
        <end position="138"/>
    </location>
</feature>
<accession>A0A6A5XBV9</accession>
<protein>
    <submittedName>
        <fullName evidence="2">Uncharacterized protein</fullName>
    </submittedName>
</protein>
<evidence type="ECO:0000256" key="1">
    <source>
        <dbReference type="SAM" id="MobiDB-lite"/>
    </source>
</evidence>
<proteinExistence type="predicted"/>
<keyword evidence="3" id="KW-1185">Reference proteome</keyword>
<dbReference type="Proteomes" id="UP000799778">
    <property type="component" value="Unassembled WGS sequence"/>
</dbReference>
<dbReference type="RefSeq" id="XP_033378636.1">
    <property type="nucleotide sequence ID" value="XM_033529226.1"/>
</dbReference>
<dbReference type="GeneID" id="54286623"/>
<feature type="region of interest" description="Disordered" evidence="1">
    <location>
        <begin position="107"/>
        <end position="138"/>
    </location>
</feature>
<evidence type="ECO:0000313" key="3">
    <source>
        <dbReference type="Proteomes" id="UP000799778"/>
    </source>
</evidence>
<feature type="region of interest" description="Disordered" evidence="1">
    <location>
        <begin position="1"/>
        <end position="21"/>
    </location>
</feature>
<evidence type="ECO:0000313" key="2">
    <source>
        <dbReference type="EMBL" id="KAF2010297.1"/>
    </source>
</evidence>
<feature type="compositionally biased region" description="Basic and acidic residues" evidence="1">
    <location>
        <begin position="1"/>
        <end position="12"/>
    </location>
</feature>
<sequence>MANSPEPEKKEEQEEQQQPNKTHPYTITLLTPHTATPTFLHALQQSTSHPSPAFLGADALFYNIKNPTGWGFSHIVLLEGDDAKLDAKKFRLRQHWSFTVESEAAYRGFGGDGEGDEGGDDVGRDVIRPDGGKKGEKAMGPEDLVELMKYFLPREFQGTRTYVLCFFAFKEEEGCEGELAYREHMEALCEGSEQDVHVHLQGTISNMGPFEHGTKFDSEKAHRFGLLSFRTEKGFGEYVSSRGYAKMLGRVRVSMVITRQMWLPPKSEPIDTSSWKYGNPYEPYGEDWFG</sequence>
<dbReference type="OrthoDB" id="3780863at2759"/>
<name>A0A6A5XBV9_9PLEO</name>
<organism evidence="2 3">
    <name type="scientific">Aaosphaeria arxii CBS 175.79</name>
    <dbReference type="NCBI Taxonomy" id="1450172"/>
    <lineage>
        <taxon>Eukaryota</taxon>
        <taxon>Fungi</taxon>
        <taxon>Dikarya</taxon>
        <taxon>Ascomycota</taxon>
        <taxon>Pezizomycotina</taxon>
        <taxon>Dothideomycetes</taxon>
        <taxon>Pleosporomycetidae</taxon>
        <taxon>Pleosporales</taxon>
        <taxon>Pleosporales incertae sedis</taxon>
        <taxon>Aaosphaeria</taxon>
    </lineage>
</organism>
<dbReference type="AlphaFoldDB" id="A0A6A5XBV9"/>
<gene>
    <name evidence="2" type="ORF">BU24DRAFT_427424</name>
</gene>
<reference evidence="2" key="1">
    <citation type="journal article" date="2020" name="Stud. Mycol.">
        <title>101 Dothideomycetes genomes: a test case for predicting lifestyles and emergence of pathogens.</title>
        <authorList>
            <person name="Haridas S."/>
            <person name="Albert R."/>
            <person name="Binder M."/>
            <person name="Bloem J."/>
            <person name="Labutti K."/>
            <person name="Salamov A."/>
            <person name="Andreopoulos B."/>
            <person name="Baker S."/>
            <person name="Barry K."/>
            <person name="Bills G."/>
            <person name="Bluhm B."/>
            <person name="Cannon C."/>
            <person name="Castanera R."/>
            <person name="Culley D."/>
            <person name="Daum C."/>
            <person name="Ezra D."/>
            <person name="Gonzalez J."/>
            <person name="Henrissat B."/>
            <person name="Kuo A."/>
            <person name="Liang C."/>
            <person name="Lipzen A."/>
            <person name="Lutzoni F."/>
            <person name="Magnuson J."/>
            <person name="Mondo S."/>
            <person name="Nolan M."/>
            <person name="Ohm R."/>
            <person name="Pangilinan J."/>
            <person name="Park H.-J."/>
            <person name="Ramirez L."/>
            <person name="Alfaro M."/>
            <person name="Sun H."/>
            <person name="Tritt A."/>
            <person name="Yoshinaga Y."/>
            <person name="Zwiers L.-H."/>
            <person name="Turgeon B."/>
            <person name="Goodwin S."/>
            <person name="Spatafora J."/>
            <person name="Crous P."/>
            <person name="Grigoriev I."/>
        </authorList>
    </citation>
    <scope>NUCLEOTIDE SEQUENCE</scope>
    <source>
        <strain evidence="2">CBS 175.79</strain>
    </source>
</reference>